<dbReference type="FunFam" id="1.10.12.10:FF:000001">
    <property type="entry name" value="Probable enoyl-CoA hydratase, mitochondrial"/>
    <property type="match status" value="1"/>
</dbReference>
<sequence length="263" mass="27843">MNKTTTTVAMDKRSDGIAVVTLNRPDAANALSVKMLHDFKAVMASLKTDSNVRVIILTGAGEKAFCAGADLKERRSMSDAEAKQTVRLIGATINEVEELPQPVIAALNGVAFGGGLELALACDLRIGALEAKLGLTETSLAIIPGAGGTQRLPRLIGAGKAKELIYTAKRLNAEEAASMGILEYAVPRDQLLERALEIAGQMAKNGPLALIQAKKAINKGIEVDLATGLQIEQLAYDALIPSRDRIEGLNAFAEKRPPNYTGQ</sequence>
<keyword evidence="5" id="KW-1185">Reference proteome</keyword>
<organism evidence="4 5">
    <name type="scientific">Mesobacillus campisalis</name>
    <dbReference type="NCBI Taxonomy" id="1408103"/>
    <lineage>
        <taxon>Bacteria</taxon>
        <taxon>Bacillati</taxon>
        <taxon>Bacillota</taxon>
        <taxon>Bacilli</taxon>
        <taxon>Bacillales</taxon>
        <taxon>Bacillaceae</taxon>
        <taxon>Mesobacillus</taxon>
    </lineage>
</organism>
<dbReference type="Gene3D" id="1.10.12.10">
    <property type="entry name" value="Lyase 2-enoyl-coa Hydratase, Chain A, domain 2"/>
    <property type="match status" value="1"/>
</dbReference>
<keyword evidence="2 4" id="KW-0456">Lyase</keyword>
<accession>A0A0M2SW22</accession>
<dbReference type="InterPro" id="IPR029045">
    <property type="entry name" value="ClpP/crotonase-like_dom_sf"/>
</dbReference>
<evidence type="ECO:0000313" key="5">
    <source>
        <dbReference type="Proteomes" id="UP000034166"/>
    </source>
</evidence>
<evidence type="ECO:0000313" key="4">
    <source>
        <dbReference type="EMBL" id="KKK37172.1"/>
    </source>
</evidence>
<dbReference type="InterPro" id="IPR014748">
    <property type="entry name" value="Enoyl-CoA_hydra_C"/>
</dbReference>
<evidence type="ECO:0000256" key="2">
    <source>
        <dbReference type="ARBA" id="ARBA00023239"/>
    </source>
</evidence>
<dbReference type="PATRIC" id="fig|1408103.3.peg.3507"/>
<dbReference type="Pfam" id="PF00378">
    <property type="entry name" value="ECH_1"/>
    <property type="match status" value="1"/>
</dbReference>
<reference evidence="4 5" key="1">
    <citation type="submission" date="2015-04" db="EMBL/GenBank/DDBJ databases">
        <title>Taxonomic description and genome sequence of Bacillus campisalis sp. nov., a novel member of the genus Bacillus isolated from solar saltern.</title>
        <authorList>
            <person name="Mathan Kumar R."/>
            <person name="Kaur G."/>
            <person name="Kumar A."/>
            <person name="Singh N.K."/>
            <person name="Kaur N."/>
            <person name="Kumar N."/>
            <person name="Mayilraj S."/>
        </authorList>
    </citation>
    <scope>NUCLEOTIDE SEQUENCE [LARGE SCALE GENOMIC DNA]</scope>
    <source>
        <strain evidence="4 5">SA2-6</strain>
    </source>
</reference>
<dbReference type="CDD" id="cd06558">
    <property type="entry name" value="crotonase-like"/>
    <property type="match status" value="1"/>
</dbReference>
<name>A0A0M2SW22_9BACI</name>
<evidence type="ECO:0000256" key="3">
    <source>
        <dbReference type="RuleBase" id="RU003707"/>
    </source>
</evidence>
<dbReference type="InterPro" id="IPR018376">
    <property type="entry name" value="Enoyl-CoA_hyd/isom_CS"/>
</dbReference>
<dbReference type="Gene3D" id="3.90.226.10">
    <property type="entry name" value="2-enoyl-CoA Hydratase, Chain A, domain 1"/>
    <property type="match status" value="1"/>
</dbReference>
<dbReference type="FunFam" id="3.90.226.10:FF:000009">
    <property type="entry name" value="Carnitinyl-CoA dehydratase"/>
    <property type="match status" value="1"/>
</dbReference>
<dbReference type="OrthoDB" id="9775794at2"/>
<comment type="similarity">
    <text evidence="1 3">Belongs to the enoyl-CoA hydratase/isomerase family.</text>
</comment>
<dbReference type="GO" id="GO:0004300">
    <property type="term" value="F:enoyl-CoA hydratase activity"/>
    <property type="evidence" value="ECO:0007669"/>
    <property type="project" value="UniProtKB-EC"/>
</dbReference>
<comment type="caution">
    <text evidence="4">The sequence shown here is derived from an EMBL/GenBank/DDBJ whole genome shotgun (WGS) entry which is preliminary data.</text>
</comment>
<dbReference type="RefSeq" id="WP_046524715.1">
    <property type="nucleotide sequence ID" value="NZ_LAYY01000017.1"/>
</dbReference>
<dbReference type="PROSITE" id="PS00166">
    <property type="entry name" value="ENOYL_COA_HYDRATASE"/>
    <property type="match status" value="1"/>
</dbReference>
<dbReference type="SUPFAM" id="SSF52096">
    <property type="entry name" value="ClpP/crotonase"/>
    <property type="match status" value="1"/>
</dbReference>
<protein>
    <submittedName>
        <fullName evidence="4">Enoyl-CoA hydratase</fullName>
        <ecNumber evidence="4">4.2.1.17</ecNumber>
    </submittedName>
</protein>
<gene>
    <name evidence="4" type="ORF">WQ57_15725</name>
</gene>
<dbReference type="InterPro" id="IPR001753">
    <property type="entry name" value="Enoyl-CoA_hydra/iso"/>
</dbReference>
<evidence type="ECO:0000256" key="1">
    <source>
        <dbReference type="ARBA" id="ARBA00005254"/>
    </source>
</evidence>
<dbReference type="EC" id="4.2.1.17" evidence="4"/>
<dbReference type="PANTHER" id="PTHR11941">
    <property type="entry name" value="ENOYL-COA HYDRATASE-RELATED"/>
    <property type="match status" value="1"/>
</dbReference>
<proteinExistence type="inferred from homology"/>
<dbReference type="EMBL" id="LAYY01000017">
    <property type="protein sequence ID" value="KKK37172.1"/>
    <property type="molecule type" value="Genomic_DNA"/>
</dbReference>
<dbReference type="AlphaFoldDB" id="A0A0M2SW22"/>
<dbReference type="PANTHER" id="PTHR11941:SF54">
    <property type="entry name" value="ENOYL-COA HYDRATASE, MITOCHONDRIAL"/>
    <property type="match status" value="1"/>
</dbReference>
<dbReference type="Proteomes" id="UP000034166">
    <property type="component" value="Unassembled WGS sequence"/>
</dbReference>
<dbReference type="NCBIfam" id="NF005802">
    <property type="entry name" value="PRK07657.1"/>
    <property type="match status" value="1"/>
</dbReference>
<dbReference type="GO" id="GO:0006635">
    <property type="term" value="P:fatty acid beta-oxidation"/>
    <property type="evidence" value="ECO:0007669"/>
    <property type="project" value="TreeGrafter"/>
</dbReference>